<dbReference type="RefSeq" id="WP_087513543.1">
    <property type="nucleotide sequence ID" value="NZ_CP032134.1"/>
</dbReference>
<organism evidence="1 2">
    <name type="scientific">Acinetobacter chinensis</name>
    <dbReference type="NCBI Taxonomy" id="2004650"/>
    <lineage>
        <taxon>Bacteria</taxon>
        <taxon>Pseudomonadati</taxon>
        <taxon>Pseudomonadota</taxon>
        <taxon>Gammaproteobacteria</taxon>
        <taxon>Moraxellales</taxon>
        <taxon>Moraxellaceae</taxon>
        <taxon>Acinetobacter</taxon>
    </lineage>
</organism>
<reference evidence="2" key="1">
    <citation type="submission" date="2018-09" db="EMBL/GenBank/DDBJ databases">
        <title>The complete genome of Acinetobacter sp. strain WCHAc010005.</title>
        <authorList>
            <person name="Hu Y."/>
            <person name="Long H."/>
            <person name="Feng Y."/>
            <person name="Zong Z."/>
        </authorList>
    </citation>
    <scope>NUCLEOTIDE SEQUENCE [LARGE SCALE GENOMIC DNA]</scope>
    <source>
        <strain evidence="2">WCHAc010005</strain>
    </source>
</reference>
<sequence length="179" mass="20760">MRKNNEITAVSLTKMSHQQLLHLFKTLDAPSINEMHGEYRATLLKQPGFIATLSGYIINNPILNWQTKSFRPVSEDQGRGYNTFLRKKKIIQKFPMQTVIASSRYDAKPVYQLIYKSFHSLCADINMVDEVRKINEHLYLGIGTWGFSEKQQHIAYPFMLEGPIHAYRKDIGIMRTPLK</sequence>
<dbReference type="AlphaFoldDB" id="A0A3B7LSR4"/>
<proteinExistence type="predicted"/>
<dbReference type="EMBL" id="CP032134">
    <property type="protein sequence ID" value="AXY55451.1"/>
    <property type="molecule type" value="Genomic_DNA"/>
</dbReference>
<accession>A0A3B7LSR4</accession>
<evidence type="ECO:0000313" key="2">
    <source>
        <dbReference type="Proteomes" id="UP000263753"/>
    </source>
</evidence>
<protein>
    <submittedName>
        <fullName evidence="1">Uncharacterized protein</fullName>
    </submittedName>
</protein>
<dbReference type="KEGG" id="achi:CDG60_01840"/>
<dbReference type="Proteomes" id="UP000263753">
    <property type="component" value="Chromosome"/>
</dbReference>
<name>A0A3B7LSR4_9GAMM</name>
<gene>
    <name evidence="1" type="ORF">CDG60_01840</name>
</gene>
<evidence type="ECO:0000313" key="1">
    <source>
        <dbReference type="EMBL" id="AXY55451.1"/>
    </source>
</evidence>